<feature type="modified residue" description="4-aspartylphosphate" evidence="1">
    <location>
        <position position="56"/>
    </location>
</feature>
<dbReference type="HOGENOM" id="CLU_000445_69_17_10"/>
<reference evidence="3" key="1">
    <citation type="submission" date="2012-02" db="EMBL/GenBank/DDBJ databases">
        <title>The complete genome of Solitalea canadensis DSM 3403.</title>
        <authorList>
            <consortium name="US DOE Joint Genome Institute (JGI-PGF)"/>
            <person name="Lucas S."/>
            <person name="Copeland A."/>
            <person name="Lapidus A."/>
            <person name="Glavina del Rio T."/>
            <person name="Dalin E."/>
            <person name="Tice H."/>
            <person name="Bruce D."/>
            <person name="Goodwin L."/>
            <person name="Pitluck S."/>
            <person name="Peters L."/>
            <person name="Ovchinnikova G."/>
            <person name="Lu M."/>
            <person name="Kyrpides N."/>
            <person name="Mavromatis K."/>
            <person name="Ivanova N."/>
            <person name="Brettin T."/>
            <person name="Detter J.C."/>
            <person name="Han C."/>
            <person name="Larimer F."/>
            <person name="Land M."/>
            <person name="Hauser L."/>
            <person name="Markowitz V."/>
            <person name="Cheng J.-F."/>
            <person name="Hugenholtz P."/>
            <person name="Woyke T."/>
            <person name="Wu D."/>
            <person name="Spring S."/>
            <person name="Schroeder M."/>
            <person name="Kopitz M."/>
            <person name="Brambilla E."/>
            <person name="Klenk H.-P."/>
            <person name="Eisen J.A."/>
        </authorList>
    </citation>
    <scope>NUCLEOTIDE SEQUENCE</scope>
    <source>
        <strain evidence="3">DSM 3403</strain>
    </source>
</reference>
<proteinExistence type="predicted"/>
<dbReference type="EMBL" id="CP003349">
    <property type="protein sequence ID" value="AFD05859.1"/>
    <property type="molecule type" value="Genomic_DNA"/>
</dbReference>
<dbReference type="InterPro" id="IPR001789">
    <property type="entry name" value="Sig_transdc_resp-reg_receiver"/>
</dbReference>
<evidence type="ECO:0000313" key="4">
    <source>
        <dbReference type="Proteomes" id="UP000007590"/>
    </source>
</evidence>
<dbReference type="KEGG" id="scn:Solca_0735"/>
<dbReference type="SMART" id="SM00448">
    <property type="entry name" value="REC"/>
    <property type="match status" value="1"/>
</dbReference>
<sequence>MLIDDSKIDLFLGEKMLGLSGVSSEIITCSSASEALDFFAGNISQPQLLPELILLDIHMPEMDGFDFLDEFIRFPEHITQNTGVLMLTSSVDLKDLVRAEANPLVIKLIKKPLYPDSLHLALENYFTDKGDS</sequence>
<keyword evidence="1" id="KW-0597">Phosphoprotein</keyword>
<protein>
    <submittedName>
        <fullName evidence="3">CheY-like receiver domain-containing protein</fullName>
    </submittedName>
</protein>
<name>H8KPG1_SOLCM</name>
<dbReference type="STRING" id="929556.Solca_0735"/>
<dbReference type="PANTHER" id="PTHR44520">
    <property type="entry name" value="RESPONSE REGULATOR RCP1-RELATED"/>
    <property type="match status" value="1"/>
</dbReference>
<dbReference type="InterPro" id="IPR011006">
    <property type="entry name" value="CheY-like_superfamily"/>
</dbReference>
<dbReference type="Proteomes" id="UP000007590">
    <property type="component" value="Chromosome"/>
</dbReference>
<feature type="domain" description="Response regulatory" evidence="2">
    <location>
        <begin position="1"/>
        <end position="126"/>
    </location>
</feature>
<dbReference type="InterPro" id="IPR052893">
    <property type="entry name" value="TCS_response_regulator"/>
</dbReference>
<dbReference type="Gene3D" id="3.40.50.2300">
    <property type="match status" value="1"/>
</dbReference>
<evidence type="ECO:0000313" key="3">
    <source>
        <dbReference type="EMBL" id="AFD05859.1"/>
    </source>
</evidence>
<gene>
    <name evidence="3" type="ordered locus">Solca_0735</name>
</gene>
<dbReference type="Pfam" id="PF00072">
    <property type="entry name" value="Response_reg"/>
    <property type="match status" value="1"/>
</dbReference>
<dbReference type="GO" id="GO:0000160">
    <property type="term" value="P:phosphorelay signal transduction system"/>
    <property type="evidence" value="ECO:0007669"/>
    <property type="project" value="InterPro"/>
</dbReference>
<dbReference type="PROSITE" id="PS50110">
    <property type="entry name" value="RESPONSE_REGULATORY"/>
    <property type="match status" value="1"/>
</dbReference>
<dbReference type="SUPFAM" id="SSF52172">
    <property type="entry name" value="CheY-like"/>
    <property type="match status" value="1"/>
</dbReference>
<organism evidence="3 4">
    <name type="scientific">Solitalea canadensis (strain ATCC 29591 / DSM 3403 / JCM 21819 / LMG 8368 / NBRC 15130 / NCIMB 12057 / USAM 9D)</name>
    <name type="common">Flexibacter canadensis</name>
    <dbReference type="NCBI Taxonomy" id="929556"/>
    <lineage>
        <taxon>Bacteria</taxon>
        <taxon>Pseudomonadati</taxon>
        <taxon>Bacteroidota</taxon>
        <taxon>Sphingobacteriia</taxon>
        <taxon>Sphingobacteriales</taxon>
        <taxon>Sphingobacteriaceae</taxon>
        <taxon>Solitalea</taxon>
    </lineage>
</organism>
<keyword evidence="4" id="KW-1185">Reference proteome</keyword>
<accession>H8KPG1</accession>
<evidence type="ECO:0000256" key="1">
    <source>
        <dbReference type="PROSITE-ProRule" id="PRU00169"/>
    </source>
</evidence>
<dbReference type="RefSeq" id="WP_014679087.1">
    <property type="nucleotide sequence ID" value="NC_017770.1"/>
</dbReference>
<dbReference type="AlphaFoldDB" id="H8KPG1"/>
<dbReference type="eggNOG" id="COG0784">
    <property type="taxonomic scope" value="Bacteria"/>
</dbReference>
<evidence type="ECO:0000259" key="2">
    <source>
        <dbReference type="PROSITE" id="PS50110"/>
    </source>
</evidence>
<dbReference type="PANTHER" id="PTHR44520:SF2">
    <property type="entry name" value="RESPONSE REGULATOR RCP1"/>
    <property type="match status" value="1"/>
</dbReference>